<gene>
    <name evidence="2" type="ORF">BYL167_LOCUS69212</name>
    <name evidence="4" type="ORF">GIL414_LOCUS79343</name>
    <name evidence="3" type="ORF">SMN809_LOCUS77611</name>
</gene>
<dbReference type="EMBL" id="CAJOBJ010352091">
    <property type="protein sequence ID" value="CAF5209612.1"/>
    <property type="molecule type" value="Genomic_DNA"/>
</dbReference>
<evidence type="ECO:0000313" key="4">
    <source>
        <dbReference type="EMBL" id="CAF5209612.1"/>
    </source>
</evidence>
<reference evidence="3" key="1">
    <citation type="submission" date="2021-02" db="EMBL/GenBank/DDBJ databases">
        <authorList>
            <person name="Nowell W R."/>
        </authorList>
    </citation>
    <scope>NUCLEOTIDE SEQUENCE</scope>
</reference>
<comment type="caution">
    <text evidence="3">The sequence shown here is derived from an EMBL/GenBank/DDBJ whole genome shotgun (WGS) entry which is preliminary data.</text>
</comment>
<dbReference type="AlphaFoldDB" id="A0A8S3J025"/>
<dbReference type="Proteomes" id="UP000681967">
    <property type="component" value="Unassembled WGS sequence"/>
</dbReference>
<sequence length="86" mass="9562">MADSHNVQNETKLDRNSATSTNKLIIDNSDDRNFSDEPSFDDEGTLARKDKENSQKLKKSEPSPPQSPADRPSFRGPFGITIGKKI</sequence>
<name>A0A8S3J025_9BILA</name>
<feature type="compositionally biased region" description="Basic and acidic residues" evidence="1">
    <location>
        <begin position="45"/>
        <end position="61"/>
    </location>
</feature>
<evidence type="ECO:0000313" key="3">
    <source>
        <dbReference type="EMBL" id="CAF5208435.1"/>
    </source>
</evidence>
<evidence type="ECO:0000313" key="2">
    <source>
        <dbReference type="EMBL" id="CAF5135249.1"/>
    </source>
</evidence>
<dbReference type="EMBL" id="CAJOBH010249725">
    <property type="protein sequence ID" value="CAF5135249.1"/>
    <property type="molecule type" value="Genomic_DNA"/>
</dbReference>
<protein>
    <submittedName>
        <fullName evidence="3">Uncharacterized protein</fullName>
    </submittedName>
</protein>
<evidence type="ECO:0000256" key="1">
    <source>
        <dbReference type="SAM" id="MobiDB-lite"/>
    </source>
</evidence>
<accession>A0A8S3J025</accession>
<proteinExistence type="predicted"/>
<feature type="region of interest" description="Disordered" evidence="1">
    <location>
        <begin position="1"/>
        <end position="86"/>
    </location>
</feature>
<evidence type="ECO:0000313" key="5">
    <source>
        <dbReference type="Proteomes" id="UP000676336"/>
    </source>
</evidence>
<feature type="compositionally biased region" description="Polar residues" evidence="1">
    <location>
        <begin position="1"/>
        <end position="23"/>
    </location>
</feature>
<dbReference type="Proteomes" id="UP000681720">
    <property type="component" value="Unassembled WGS sequence"/>
</dbReference>
<dbReference type="Proteomes" id="UP000676336">
    <property type="component" value="Unassembled WGS sequence"/>
</dbReference>
<dbReference type="EMBL" id="CAJOBI010337782">
    <property type="protein sequence ID" value="CAF5208435.1"/>
    <property type="molecule type" value="Genomic_DNA"/>
</dbReference>
<organism evidence="3 5">
    <name type="scientific">Rotaria magnacalcarata</name>
    <dbReference type="NCBI Taxonomy" id="392030"/>
    <lineage>
        <taxon>Eukaryota</taxon>
        <taxon>Metazoa</taxon>
        <taxon>Spiralia</taxon>
        <taxon>Gnathifera</taxon>
        <taxon>Rotifera</taxon>
        <taxon>Eurotatoria</taxon>
        <taxon>Bdelloidea</taxon>
        <taxon>Philodinida</taxon>
        <taxon>Philodinidae</taxon>
        <taxon>Rotaria</taxon>
    </lineage>
</organism>